<dbReference type="InterPro" id="IPR017850">
    <property type="entry name" value="Alkaline_phosphatase_core_sf"/>
</dbReference>
<reference evidence="1 2" key="2">
    <citation type="submission" date="2018-11" db="EMBL/GenBank/DDBJ databases">
        <authorList>
            <consortium name="Pathogen Informatics"/>
        </authorList>
    </citation>
    <scope>NUCLEOTIDE SEQUENCE [LARGE SCALE GENOMIC DNA]</scope>
</reference>
<dbReference type="GO" id="GO:0031674">
    <property type="term" value="C:I band"/>
    <property type="evidence" value="ECO:0007669"/>
    <property type="project" value="TreeGrafter"/>
</dbReference>
<name>A0A183UN36_TOXCA</name>
<keyword evidence="2" id="KW-1185">Reference proteome</keyword>
<proteinExistence type="predicted"/>
<dbReference type="SUPFAM" id="SSF53649">
    <property type="entry name" value="Alkaline phosphatase-like"/>
    <property type="match status" value="1"/>
</dbReference>
<dbReference type="PANTHER" id="PTHR10151">
    <property type="entry name" value="ECTONUCLEOTIDE PYROPHOSPHATASE/PHOSPHODIESTERASE"/>
    <property type="match status" value="1"/>
</dbReference>
<reference evidence="3" key="1">
    <citation type="submission" date="2016-06" db="UniProtKB">
        <authorList>
            <consortium name="WormBaseParasite"/>
        </authorList>
    </citation>
    <scope>IDENTIFICATION</scope>
</reference>
<dbReference type="PANTHER" id="PTHR10151:SF114">
    <property type="entry name" value="ECTONUCLEOTIDE PYROPHOSPHATASE_PHOSPHODIESTERASE C27A7.3"/>
    <property type="match status" value="1"/>
</dbReference>
<dbReference type="Pfam" id="PF01663">
    <property type="entry name" value="Phosphodiest"/>
    <property type="match status" value="3"/>
</dbReference>
<evidence type="ECO:0000313" key="1">
    <source>
        <dbReference type="EMBL" id="VDM41227.1"/>
    </source>
</evidence>
<sequence>MERRHATLVIGFLLAMVMITASLAFTYLEWFASGEEWSQNLEATPLKAGYMYASYPSKTFPNHYTIATGLYPEAHGIVDNAVYDSELLPELVDIKRTRHPGYYRGHPIWNVVEENNRLAACIFWPGCGNGRQPTYNLKYNKSMANMERIDKVNRQLAEVDSTLVYLFARLRSVNLMDCVNLVVVSDHGMQKLHKRYYLNEQLNTTAYSLPELKRKLKCECKRCDYRLYDWATMPKRYHFAANRRIGDLIVEGRPGTILFSSRNEDSNITADHGYDYLERSMHTIFFAKGPDIAVGVRLRPFQNIELFSLMASSLFYA</sequence>
<gene>
    <name evidence="1" type="ORF">TCNE_LOCUS9906</name>
</gene>
<dbReference type="Gene3D" id="3.40.720.10">
    <property type="entry name" value="Alkaline Phosphatase, subunit A"/>
    <property type="match status" value="2"/>
</dbReference>
<protein>
    <submittedName>
        <fullName evidence="3">Ectonucleotide pyrophosphatase/phosphodiesterase family member 6</fullName>
    </submittedName>
</protein>
<dbReference type="WBParaSite" id="TCNE_0000990601-mRNA-1">
    <property type="protein sequence ID" value="TCNE_0000990601-mRNA-1"/>
    <property type="gene ID" value="TCNE_0000990601"/>
</dbReference>
<dbReference type="GO" id="GO:0016529">
    <property type="term" value="C:sarcoplasmic reticulum"/>
    <property type="evidence" value="ECO:0007669"/>
    <property type="project" value="TreeGrafter"/>
</dbReference>
<dbReference type="CDD" id="cd16018">
    <property type="entry name" value="Enpp"/>
    <property type="match status" value="1"/>
</dbReference>
<dbReference type="AlphaFoldDB" id="A0A183UN36"/>
<organism evidence="2 3">
    <name type="scientific">Toxocara canis</name>
    <name type="common">Canine roundworm</name>
    <dbReference type="NCBI Taxonomy" id="6265"/>
    <lineage>
        <taxon>Eukaryota</taxon>
        <taxon>Metazoa</taxon>
        <taxon>Ecdysozoa</taxon>
        <taxon>Nematoda</taxon>
        <taxon>Chromadorea</taxon>
        <taxon>Rhabditida</taxon>
        <taxon>Spirurina</taxon>
        <taxon>Ascaridomorpha</taxon>
        <taxon>Ascaridoidea</taxon>
        <taxon>Toxocaridae</taxon>
        <taxon>Toxocara</taxon>
    </lineage>
</organism>
<accession>A0A183UN36</accession>
<dbReference type="Proteomes" id="UP000050794">
    <property type="component" value="Unassembled WGS sequence"/>
</dbReference>
<dbReference type="GO" id="GO:0055120">
    <property type="term" value="C:striated muscle dense body"/>
    <property type="evidence" value="ECO:0007669"/>
    <property type="project" value="TreeGrafter"/>
</dbReference>
<dbReference type="InterPro" id="IPR002591">
    <property type="entry name" value="Phosphodiest/P_Trfase"/>
</dbReference>
<dbReference type="EMBL" id="UYWY01020321">
    <property type="protein sequence ID" value="VDM41227.1"/>
    <property type="molecule type" value="Genomic_DNA"/>
</dbReference>
<evidence type="ECO:0000313" key="2">
    <source>
        <dbReference type="Proteomes" id="UP000050794"/>
    </source>
</evidence>
<evidence type="ECO:0000313" key="3">
    <source>
        <dbReference type="WBParaSite" id="TCNE_0000990601-mRNA-1"/>
    </source>
</evidence>